<sequence>MDVDRLLDALVFSGLLMALGASVAIGSSRWNQGGPTGTWVVLCGLVVALVAIGAWHNNGWGAAAALVLLAALGGGCHCATGRQRRSSAAVPTPNPTDGTTG</sequence>
<feature type="transmembrane region" description="Helical" evidence="2">
    <location>
        <begin position="6"/>
        <end position="25"/>
    </location>
</feature>
<dbReference type="AlphaFoldDB" id="A0A7C4QPT0"/>
<accession>A0A7C4QPT0</accession>
<name>A0A7C4QPT0_9PLAN</name>
<organism evidence="3">
    <name type="scientific">Schlesneria paludicola</name>
    <dbReference type="NCBI Taxonomy" id="360056"/>
    <lineage>
        <taxon>Bacteria</taxon>
        <taxon>Pseudomonadati</taxon>
        <taxon>Planctomycetota</taxon>
        <taxon>Planctomycetia</taxon>
        <taxon>Planctomycetales</taxon>
        <taxon>Planctomycetaceae</taxon>
        <taxon>Schlesneria</taxon>
    </lineage>
</organism>
<gene>
    <name evidence="3" type="ORF">ENS64_13205</name>
</gene>
<feature type="transmembrane region" description="Helical" evidence="2">
    <location>
        <begin position="61"/>
        <end position="79"/>
    </location>
</feature>
<evidence type="ECO:0000313" key="3">
    <source>
        <dbReference type="EMBL" id="HGT40200.1"/>
    </source>
</evidence>
<keyword evidence="2" id="KW-0812">Transmembrane</keyword>
<proteinExistence type="predicted"/>
<comment type="caution">
    <text evidence="3">The sequence shown here is derived from an EMBL/GenBank/DDBJ whole genome shotgun (WGS) entry which is preliminary data.</text>
</comment>
<keyword evidence="2" id="KW-0472">Membrane</keyword>
<dbReference type="EMBL" id="DSVQ01000016">
    <property type="protein sequence ID" value="HGT40200.1"/>
    <property type="molecule type" value="Genomic_DNA"/>
</dbReference>
<feature type="transmembrane region" description="Helical" evidence="2">
    <location>
        <begin position="37"/>
        <end position="55"/>
    </location>
</feature>
<protein>
    <submittedName>
        <fullName evidence="3">Uncharacterized protein</fullName>
    </submittedName>
</protein>
<evidence type="ECO:0000256" key="1">
    <source>
        <dbReference type="SAM" id="MobiDB-lite"/>
    </source>
</evidence>
<feature type="region of interest" description="Disordered" evidence="1">
    <location>
        <begin position="80"/>
        <end position="101"/>
    </location>
</feature>
<evidence type="ECO:0000256" key="2">
    <source>
        <dbReference type="SAM" id="Phobius"/>
    </source>
</evidence>
<reference evidence="3" key="1">
    <citation type="journal article" date="2020" name="mSystems">
        <title>Genome- and Community-Level Interaction Insights into Carbon Utilization and Element Cycling Functions of Hydrothermarchaeota in Hydrothermal Sediment.</title>
        <authorList>
            <person name="Zhou Z."/>
            <person name="Liu Y."/>
            <person name="Xu W."/>
            <person name="Pan J."/>
            <person name="Luo Z.H."/>
            <person name="Li M."/>
        </authorList>
    </citation>
    <scope>NUCLEOTIDE SEQUENCE [LARGE SCALE GENOMIC DNA]</scope>
    <source>
        <strain evidence="3">SpSt-508</strain>
    </source>
</reference>
<keyword evidence="2" id="KW-1133">Transmembrane helix</keyword>